<gene>
    <name evidence="1" type="ORF">FJQ98_16310</name>
</gene>
<evidence type="ECO:0000313" key="2">
    <source>
        <dbReference type="Proteomes" id="UP000596049"/>
    </source>
</evidence>
<protein>
    <submittedName>
        <fullName evidence="1">Uncharacterized protein</fullName>
    </submittedName>
</protein>
<keyword evidence="2" id="KW-1185">Reference proteome</keyword>
<dbReference type="Proteomes" id="UP000596049">
    <property type="component" value="Chromosome"/>
</dbReference>
<name>A0ABX7ALM6_9BACI</name>
<reference evidence="1 2" key="1">
    <citation type="submission" date="2020-01" db="EMBL/GenBank/DDBJ databases">
        <authorList>
            <person name="Liu G."/>
            <person name="Liu B."/>
        </authorList>
    </citation>
    <scope>NUCLEOTIDE SEQUENCE [LARGE SCALE GENOMIC DNA]</scope>
    <source>
        <strain evidence="1 2">FJAT-51161</strain>
    </source>
</reference>
<organism evidence="1 2">
    <name type="scientific">Lysinibacillus agricola</name>
    <dbReference type="NCBI Taxonomy" id="2590012"/>
    <lineage>
        <taxon>Bacteria</taxon>
        <taxon>Bacillati</taxon>
        <taxon>Bacillota</taxon>
        <taxon>Bacilli</taxon>
        <taxon>Bacillales</taxon>
        <taxon>Bacillaceae</taxon>
        <taxon>Lysinibacillus</taxon>
    </lineage>
</organism>
<sequence>MEFYEFNVSIFSGLKGVGYKKLWKDVRVILNKNTSPEDIIDEALRQVKSHPKTHHCEVSIVRKIDDIEYEIKDKVNEVLHNIEQIMMSISVRKTEKSKICFENNYRKPDFSDLDWCFEQLYYLKKEFQ</sequence>
<accession>A0ABX7ALM6</accession>
<dbReference type="EMBL" id="CP067341">
    <property type="protein sequence ID" value="QQP10808.1"/>
    <property type="molecule type" value="Genomic_DNA"/>
</dbReference>
<proteinExistence type="predicted"/>
<dbReference type="RefSeq" id="WP_053595726.1">
    <property type="nucleotide sequence ID" value="NZ_CP067341.1"/>
</dbReference>
<dbReference type="Gene3D" id="1.20.272.10">
    <property type="match status" value="1"/>
</dbReference>
<evidence type="ECO:0000313" key="1">
    <source>
        <dbReference type="EMBL" id="QQP10808.1"/>
    </source>
</evidence>